<name>A0A3M7RPY8_BRAPC</name>
<keyword evidence="2" id="KW-1185">Reference proteome</keyword>
<dbReference type="EMBL" id="REGN01002937">
    <property type="protein sequence ID" value="RNA25348.1"/>
    <property type="molecule type" value="Genomic_DNA"/>
</dbReference>
<evidence type="ECO:0008006" key="3">
    <source>
        <dbReference type="Google" id="ProtNLM"/>
    </source>
</evidence>
<proteinExistence type="predicted"/>
<sequence>MDAITQQLQNLSLNIITSSRKKKNGEDSYLLIDDDFYEYKVAYEAQSGKITCRCNSGEFPNCVGSVSTIGHKGPKNVVNKHEHNNTVKTKVKIIQSDMRAMAAFQPDCKPHEVAAVLPSYNASRQLCSRKRVNPYDKYEIPDDIDFVLHDDFKVSEKGELFLIYDEKYNVDDRMLIFSTEKYLQILSENNYWLCDGLFDAAPDIFTQFEKIACVPKSVSCDFEAGIINSIEDIFPEADIADRGLATKYNDLSLEENLVQNYIGDKKRTKMPSRKDPRFDHTENEYVKLCTGQVNKRKLLYIKLEVQIDLVFHNIKTRHHSVLNTEDVFISDFHQIQLKGLLKKLPIK</sequence>
<evidence type="ECO:0000313" key="1">
    <source>
        <dbReference type="EMBL" id="RNA25348.1"/>
    </source>
</evidence>
<dbReference type="Proteomes" id="UP000276133">
    <property type="component" value="Unassembled WGS sequence"/>
</dbReference>
<reference evidence="1 2" key="1">
    <citation type="journal article" date="2018" name="Sci. Rep.">
        <title>Genomic signatures of local adaptation to the degree of environmental predictability in rotifers.</title>
        <authorList>
            <person name="Franch-Gras L."/>
            <person name="Hahn C."/>
            <person name="Garcia-Roger E.M."/>
            <person name="Carmona M.J."/>
            <person name="Serra M."/>
            <person name="Gomez A."/>
        </authorList>
    </citation>
    <scope>NUCLEOTIDE SEQUENCE [LARGE SCALE GENOMIC DNA]</scope>
    <source>
        <strain evidence="1">HYR1</strain>
    </source>
</reference>
<organism evidence="1 2">
    <name type="scientific">Brachionus plicatilis</name>
    <name type="common">Marine rotifer</name>
    <name type="synonym">Brachionus muelleri</name>
    <dbReference type="NCBI Taxonomy" id="10195"/>
    <lineage>
        <taxon>Eukaryota</taxon>
        <taxon>Metazoa</taxon>
        <taxon>Spiralia</taxon>
        <taxon>Gnathifera</taxon>
        <taxon>Rotifera</taxon>
        <taxon>Eurotatoria</taxon>
        <taxon>Monogononta</taxon>
        <taxon>Pseudotrocha</taxon>
        <taxon>Ploima</taxon>
        <taxon>Brachionidae</taxon>
        <taxon>Brachionus</taxon>
    </lineage>
</organism>
<comment type="caution">
    <text evidence="1">The sequence shown here is derived from an EMBL/GenBank/DDBJ whole genome shotgun (WGS) entry which is preliminary data.</text>
</comment>
<dbReference type="AlphaFoldDB" id="A0A3M7RPY8"/>
<gene>
    <name evidence="1" type="ORF">BpHYR1_016144</name>
</gene>
<protein>
    <recommendedName>
        <fullName evidence="3">FLYWCH-type domain-containing protein</fullName>
    </recommendedName>
</protein>
<evidence type="ECO:0000313" key="2">
    <source>
        <dbReference type="Proteomes" id="UP000276133"/>
    </source>
</evidence>
<accession>A0A3M7RPY8</accession>
<dbReference type="OrthoDB" id="93990at2759"/>